<dbReference type="AlphaFoldDB" id="A0A815U4S5"/>
<dbReference type="Gene3D" id="2.60.40.340">
    <property type="entry name" value="Rel homology domain (RHD), DNA-binding domain"/>
    <property type="match status" value="1"/>
</dbReference>
<accession>A0A815U4S5</accession>
<evidence type="ECO:0000313" key="3">
    <source>
        <dbReference type="EMBL" id="CAF1511463.1"/>
    </source>
</evidence>
<dbReference type="Pfam" id="PF00722">
    <property type="entry name" value="Glyco_hydro_16"/>
    <property type="match status" value="1"/>
</dbReference>
<keyword evidence="4" id="KW-1185">Reference proteome</keyword>
<dbReference type="GO" id="GO:0004553">
    <property type="term" value="F:hydrolase activity, hydrolyzing O-glycosyl compounds"/>
    <property type="evidence" value="ECO:0007669"/>
    <property type="project" value="InterPro"/>
</dbReference>
<dbReference type="GO" id="GO:0003677">
    <property type="term" value="F:DNA binding"/>
    <property type="evidence" value="ECO:0007669"/>
    <property type="project" value="InterPro"/>
</dbReference>
<gene>
    <name evidence="3" type="ORF">XAT740_LOCUS40242</name>
</gene>
<evidence type="ECO:0000313" key="4">
    <source>
        <dbReference type="Proteomes" id="UP000663828"/>
    </source>
</evidence>
<organism evidence="3 4">
    <name type="scientific">Adineta ricciae</name>
    <name type="common">Rotifer</name>
    <dbReference type="NCBI Taxonomy" id="249248"/>
    <lineage>
        <taxon>Eukaryota</taxon>
        <taxon>Metazoa</taxon>
        <taxon>Spiralia</taxon>
        <taxon>Gnathifera</taxon>
        <taxon>Rotifera</taxon>
        <taxon>Eurotatoria</taxon>
        <taxon>Bdelloidea</taxon>
        <taxon>Adinetida</taxon>
        <taxon>Adinetidae</taxon>
        <taxon>Adineta</taxon>
    </lineage>
</organism>
<dbReference type="InterPro" id="IPR013320">
    <property type="entry name" value="ConA-like_dom_sf"/>
</dbReference>
<proteinExistence type="inferred from homology"/>
<comment type="caution">
    <text evidence="3">The sequence shown here is derived from an EMBL/GenBank/DDBJ whole genome shotgun (WGS) entry which is preliminary data.</text>
</comment>
<evidence type="ECO:0000256" key="1">
    <source>
        <dbReference type="ARBA" id="ARBA00006865"/>
    </source>
</evidence>
<dbReference type="InterPro" id="IPR050546">
    <property type="entry name" value="Glycosyl_Hydrlase_16"/>
</dbReference>
<name>A0A815U4S5_ADIRI</name>
<dbReference type="Proteomes" id="UP000663828">
    <property type="component" value="Unassembled WGS sequence"/>
</dbReference>
<dbReference type="PANTHER" id="PTHR10963">
    <property type="entry name" value="GLYCOSYL HYDROLASE-RELATED"/>
    <property type="match status" value="1"/>
</dbReference>
<dbReference type="InterPro" id="IPR037059">
    <property type="entry name" value="RHD_DNA_bind_dom_sf"/>
</dbReference>
<dbReference type="InterPro" id="IPR000757">
    <property type="entry name" value="Beta-glucanase-like"/>
</dbReference>
<sequence>MSSLIMDDLIMEYDLCDYSVIDASTGVQQLSLKSAETKMVELALSQSPLSSPGVGDSPISDTESPDSFAVISHSNSLNSEYILSCRKQQNSNIQNLRNIEIFAQPQSTQRPCYASDFSDKPPRYIRGVRKELNGKTYKHPAVRIPDTYFNSNRIFYIRVTLTTVELEDGRRYIHPNSLEIVNRGSRSEVLSYSKGILYRITGNDVDSNEIMIFDNLVAIKCKQRQLEDYGDLISFQTGKRCPNTAAKTPKQMIADYQLQKSQLAFSVFERVGQGQWQHIETIFSDVMQEEKEGQNMRTISAKSVFYDKFRSTNKTSDVNQWEFVQGTGENGWGTGQKQYYTVNVDKNARCENGRVIIEARKENYKGCEYTSARLRSKQSFRYGRFEIRAKLPSIKGTWSSFVLRPAVHTYGHAMWPDNGEINLMSHLGRDPTTIRSSVCTKSSNPLQNNTPFNTTKILDATIHFKTYTLIWSPDEIEMFVRLNDGDKDDRRILIWEKQDRDWQFWPFDQEFHLEIFLAVGGDDAGNEIDDHQFPERLEIEYVRFKPMGEDED</sequence>
<dbReference type="EMBL" id="CAJNOR010004557">
    <property type="protein sequence ID" value="CAF1511463.1"/>
    <property type="molecule type" value="Genomic_DNA"/>
</dbReference>
<feature type="domain" description="GH16" evidence="2">
    <location>
        <begin position="254"/>
        <end position="550"/>
    </location>
</feature>
<dbReference type="PANTHER" id="PTHR10963:SF55">
    <property type="entry name" value="GLYCOSIDE HYDROLASE FAMILY 16 PROTEIN"/>
    <property type="match status" value="1"/>
</dbReference>
<dbReference type="CDD" id="cd08023">
    <property type="entry name" value="GH16_laminarinase_like"/>
    <property type="match status" value="1"/>
</dbReference>
<reference evidence="3" key="1">
    <citation type="submission" date="2021-02" db="EMBL/GenBank/DDBJ databases">
        <authorList>
            <person name="Nowell W R."/>
        </authorList>
    </citation>
    <scope>NUCLEOTIDE SEQUENCE</scope>
</reference>
<dbReference type="GO" id="GO:0005975">
    <property type="term" value="P:carbohydrate metabolic process"/>
    <property type="evidence" value="ECO:0007669"/>
    <property type="project" value="InterPro"/>
</dbReference>
<protein>
    <recommendedName>
        <fullName evidence="2">GH16 domain-containing protein</fullName>
    </recommendedName>
</protein>
<comment type="similarity">
    <text evidence="1">Belongs to the glycosyl hydrolase 16 family.</text>
</comment>
<dbReference type="PROSITE" id="PS51762">
    <property type="entry name" value="GH16_2"/>
    <property type="match status" value="1"/>
</dbReference>
<dbReference type="GO" id="GO:0003700">
    <property type="term" value="F:DNA-binding transcription factor activity"/>
    <property type="evidence" value="ECO:0007669"/>
    <property type="project" value="InterPro"/>
</dbReference>
<evidence type="ECO:0000259" key="2">
    <source>
        <dbReference type="PROSITE" id="PS51762"/>
    </source>
</evidence>
<dbReference type="Gene3D" id="2.60.120.200">
    <property type="match status" value="1"/>
</dbReference>
<dbReference type="SUPFAM" id="SSF49899">
    <property type="entry name" value="Concanavalin A-like lectins/glucanases"/>
    <property type="match status" value="1"/>
</dbReference>